<feature type="transmembrane region" description="Helical" evidence="5">
    <location>
        <begin position="78"/>
        <end position="107"/>
    </location>
</feature>
<evidence type="ECO:0000256" key="4">
    <source>
        <dbReference type="ARBA" id="ARBA00023136"/>
    </source>
</evidence>
<feature type="transmembrane region" description="Helical" evidence="5">
    <location>
        <begin position="425"/>
        <end position="446"/>
    </location>
</feature>
<accession>A0A6H0Y180</accession>
<dbReference type="Gene3D" id="1.20.1250.20">
    <property type="entry name" value="MFS general substrate transporter like domains"/>
    <property type="match status" value="1"/>
</dbReference>
<feature type="transmembrane region" description="Helical" evidence="5">
    <location>
        <begin position="522"/>
        <end position="542"/>
    </location>
</feature>
<dbReference type="InterPro" id="IPR020846">
    <property type="entry name" value="MFS_dom"/>
</dbReference>
<dbReference type="PROSITE" id="PS50850">
    <property type="entry name" value="MFS"/>
    <property type="match status" value="1"/>
</dbReference>
<dbReference type="OrthoDB" id="268400at2759"/>
<proteinExistence type="predicted"/>
<feature type="transmembrane region" description="Helical" evidence="5">
    <location>
        <begin position="491"/>
        <end position="510"/>
    </location>
</feature>
<feature type="transmembrane region" description="Helical" evidence="5">
    <location>
        <begin position="236"/>
        <end position="260"/>
    </location>
</feature>
<dbReference type="SUPFAM" id="SSF103473">
    <property type="entry name" value="MFS general substrate transporter"/>
    <property type="match status" value="1"/>
</dbReference>
<feature type="transmembrane region" description="Helical" evidence="5">
    <location>
        <begin position="266"/>
        <end position="286"/>
    </location>
</feature>
<dbReference type="AlphaFoldDB" id="A0A6H0Y180"/>
<feature type="transmembrane region" description="Helical" evidence="5">
    <location>
        <begin position="452"/>
        <end position="479"/>
    </location>
</feature>
<evidence type="ECO:0000256" key="5">
    <source>
        <dbReference type="SAM" id="Phobius"/>
    </source>
</evidence>
<gene>
    <name evidence="7" type="ORF">AMS68_006284</name>
</gene>
<dbReference type="EMBL" id="CP051142">
    <property type="protein sequence ID" value="QIX00767.1"/>
    <property type="molecule type" value="Genomic_DNA"/>
</dbReference>
<evidence type="ECO:0000313" key="7">
    <source>
        <dbReference type="EMBL" id="QIX00767.1"/>
    </source>
</evidence>
<reference evidence="7 8" key="1">
    <citation type="journal article" date="2016" name="Sci. Rep.">
        <title>Peltaster fructicola genome reveals evolution from an invasive phytopathogen to an ectophytic parasite.</title>
        <authorList>
            <person name="Xu C."/>
            <person name="Chen H."/>
            <person name="Gleason M.L."/>
            <person name="Xu J.R."/>
            <person name="Liu H."/>
            <person name="Zhang R."/>
            <person name="Sun G."/>
        </authorList>
    </citation>
    <scope>NUCLEOTIDE SEQUENCE [LARGE SCALE GENOMIC DNA]</scope>
    <source>
        <strain evidence="7 8">LNHT1506</strain>
    </source>
</reference>
<dbReference type="GO" id="GO:0022857">
    <property type="term" value="F:transmembrane transporter activity"/>
    <property type="evidence" value="ECO:0007669"/>
    <property type="project" value="InterPro"/>
</dbReference>
<keyword evidence="2 5" id="KW-0812">Transmembrane</keyword>
<protein>
    <recommendedName>
        <fullName evidence="6">Major facilitator superfamily (MFS) profile domain-containing protein</fullName>
    </recommendedName>
</protein>
<feature type="transmembrane region" description="Helical" evidence="5">
    <location>
        <begin position="146"/>
        <end position="166"/>
    </location>
</feature>
<dbReference type="InterPro" id="IPR036259">
    <property type="entry name" value="MFS_trans_sf"/>
</dbReference>
<dbReference type="Proteomes" id="UP000503462">
    <property type="component" value="Chromosome 4"/>
</dbReference>
<evidence type="ECO:0000256" key="3">
    <source>
        <dbReference type="ARBA" id="ARBA00022989"/>
    </source>
</evidence>
<dbReference type="Pfam" id="PF07690">
    <property type="entry name" value="MFS_1"/>
    <property type="match status" value="1"/>
</dbReference>
<evidence type="ECO:0000256" key="2">
    <source>
        <dbReference type="ARBA" id="ARBA00022692"/>
    </source>
</evidence>
<feature type="transmembrane region" description="Helical" evidence="5">
    <location>
        <begin position="201"/>
        <end position="224"/>
    </location>
</feature>
<keyword evidence="3 5" id="KW-1133">Transmembrane helix</keyword>
<feature type="domain" description="Major facilitator superfamily (MFS) profile" evidence="6">
    <location>
        <begin position="99"/>
        <end position="547"/>
    </location>
</feature>
<feature type="transmembrane region" description="Helical" evidence="5">
    <location>
        <begin position="178"/>
        <end position="195"/>
    </location>
</feature>
<keyword evidence="4 5" id="KW-0472">Membrane</keyword>
<dbReference type="GO" id="GO:0005886">
    <property type="term" value="C:plasma membrane"/>
    <property type="evidence" value="ECO:0007669"/>
    <property type="project" value="TreeGrafter"/>
</dbReference>
<evidence type="ECO:0000256" key="1">
    <source>
        <dbReference type="ARBA" id="ARBA00004141"/>
    </source>
</evidence>
<evidence type="ECO:0000259" key="6">
    <source>
        <dbReference type="PROSITE" id="PS50850"/>
    </source>
</evidence>
<sequence>MENFFQSGHEKPVSTLEMNESFSTIPSHEDRLKHVETYQTTYEQALPDLYAADGSIVKMPAASRDPKDPMNLATWRKVVGIGCLSFFGALIASAELILGAALPVFAIQYAGLDPKILGTISDVQGGFPVGSNPLTYLEGLGGPPIFQIYLLATLPVLMIGVSNLFLVPMAISVGRRPVIIATGLLAIAGAAWAGASESLGSHIGARCIQAIGAGSVESLIPFIIQDVIHVHERNTWISGAFACQGVIIIAIGFSAPYMILNLSWRWLYHITAIAAAFFLVGVFFFLPETRWNRTRGEMNGIPRDDVGVEYSPRTLKRDLSVYSGVQWRKGGVAFMDTMRTFFYPSILFVTLLNGSVIASAFAAGFTTAPSLLTQPWSWPFYHLGLCLIAVLIAAGFVAIITGKVADVTANWIAKRRGQRVPENQLINLALPWACSLIGALLFGLSGGDQTHYHWIVFLLGLAFMAFGFLGTSTITTVYVLESYPHMAGPALVNVASFRWIMAFFLTLWASDWIVYYGYKKTYLIYVALIAFFGLFIPVAFFYGPAWRRRFPGSRHEHI</sequence>
<evidence type="ECO:0000313" key="8">
    <source>
        <dbReference type="Proteomes" id="UP000503462"/>
    </source>
</evidence>
<feature type="transmembrane region" description="Helical" evidence="5">
    <location>
        <begin position="341"/>
        <end position="368"/>
    </location>
</feature>
<name>A0A6H0Y180_9PEZI</name>
<dbReference type="PANTHER" id="PTHR23502">
    <property type="entry name" value="MAJOR FACILITATOR SUPERFAMILY"/>
    <property type="match status" value="1"/>
</dbReference>
<organism evidence="7 8">
    <name type="scientific">Peltaster fructicola</name>
    <dbReference type="NCBI Taxonomy" id="286661"/>
    <lineage>
        <taxon>Eukaryota</taxon>
        <taxon>Fungi</taxon>
        <taxon>Dikarya</taxon>
        <taxon>Ascomycota</taxon>
        <taxon>Pezizomycotina</taxon>
        <taxon>Dothideomycetes</taxon>
        <taxon>Dothideomycetes incertae sedis</taxon>
        <taxon>Peltaster</taxon>
    </lineage>
</organism>
<dbReference type="PANTHER" id="PTHR23502:SF164">
    <property type="entry name" value="MAJOR FACILITATOR SUPERFAMILY (MFS) PROFILE DOMAIN-CONTAINING PROTEIN"/>
    <property type="match status" value="1"/>
</dbReference>
<keyword evidence="8" id="KW-1185">Reference proteome</keyword>
<comment type="subcellular location">
    <subcellularLocation>
        <location evidence="1">Membrane</location>
        <topology evidence="1">Multi-pass membrane protein</topology>
    </subcellularLocation>
</comment>
<feature type="transmembrane region" description="Helical" evidence="5">
    <location>
        <begin position="380"/>
        <end position="404"/>
    </location>
</feature>
<dbReference type="InterPro" id="IPR011701">
    <property type="entry name" value="MFS"/>
</dbReference>